<dbReference type="InterPro" id="IPR036890">
    <property type="entry name" value="HATPase_C_sf"/>
</dbReference>
<dbReference type="SMART" id="SM00388">
    <property type="entry name" value="HisKA"/>
    <property type="match status" value="1"/>
</dbReference>
<dbReference type="SUPFAM" id="SSF55874">
    <property type="entry name" value="ATPase domain of HSP90 chaperone/DNA topoisomerase II/histidine kinase"/>
    <property type="match status" value="1"/>
</dbReference>
<evidence type="ECO:0000256" key="8">
    <source>
        <dbReference type="ARBA" id="ARBA00022741"/>
    </source>
</evidence>
<dbReference type="Pfam" id="PF00072">
    <property type="entry name" value="Response_reg"/>
    <property type="match status" value="1"/>
</dbReference>
<evidence type="ECO:0000256" key="11">
    <source>
        <dbReference type="ARBA" id="ARBA00022989"/>
    </source>
</evidence>
<evidence type="ECO:0000256" key="10">
    <source>
        <dbReference type="ARBA" id="ARBA00022840"/>
    </source>
</evidence>
<dbReference type="EMBL" id="JACNLK010000022">
    <property type="protein sequence ID" value="MBC8207905.1"/>
    <property type="molecule type" value="Genomic_DNA"/>
</dbReference>
<accession>A0A8J6NAJ2</accession>
<dbReference type="EC" id="2.7.13.3" evidence="3"/>
<evidence type="ECO:0000256" key="1">
    <source>
        <dbReference type="ARBA" id="ARBA00000085"/>
    </source>
</evidence>
<dbReference type="PROSITE" id="PS50109">
    <property type="entry name" value="HIS_KIN"/>
    <property type="match status" value="1"/>
</dbReference>
<dbReference type="PANTHER" id="PTHR43065:SF42">
    <property type="entry name" value="TWO-COMPONENT SENSOR PPRA"/>
    <property type="match status" value="1"/>
</dbReference>
<keyword evidence="12" id="KW-0902">Two-component regulatory system</keyword>
<dbReference type="PROSITE" id="PS50110">
    <property type="entry name" value="RESPONSE_REGULATORY"/>
    <property type="match status" value="1"/>
</dbReference>
<dbReference type="CDD" id="cd00130">
    <property type="entry name" value="PAS"/>
    <property type="match status" value="1"/>
</dbReference>
<feature type="domain" description="Histidine kinase" evidence="15">
    <location>
        <begin position="616"/>
        <end position="838"/>
    </location>
</feature>
<reference evidence="18 19" key="1">
    <citation type="submission" date="2020-08" db="EMBL/GenBank/DDBJ databases">
        <title>Bridging the membrane lipid divide: bacteria of the FCB group superphylum have the potential to synthesize archaeal ether lipids.</title>
        <authorList>
            <person name="Villanueva L."/>
            <person name="Von Meijenfeldt F.A.B."/>
            <person name="Westbye A.B."/>
            <person name="Yadav S."/>
            <person name="Hopmans E.C."/>
            <person name="Dutilh B.E."/>
            <person name="Sinninghe Damste J.S."/>
        </authorList>
    </citation>
    <scope>NUCLEOTIDE SEQUENCE [LARGE SCALE GENOMIC DNA]</scope>
    <source>
        <strain evidence="18">NIOZ-UU81</strain>
    </source>
</reference>
<dbReference type="SUPFAM" id="SSF103190">
    <property type="entry name" value="Sensory domain-like"/>
    <property type="match status" value="1"/>
</dbReference>
<dbReference type="InterPro" id="IPR003661">
    <property type="entry name" value="HisK_dim/P_dom"/>
</dbReference>
<evidence type="ECO:0000313" key="18">
    <source>
        <dbReference type="EMBL" id="MBC8207905.1"/>
    </source>
</evidence>
<keyword evidence="9" id="KW-0418">Kinase</keyword>
<evidence type="ECO:0000256" key="6">
    <source>
        <dbReference type="ARBA" id="ARBA00022679"/>
    </source>
</evidence>
<evidence type="ECO:0000256" key="4">
    <source>
        <dbReference type="ARBA" id="ARBA00022475"/>
    </source>
</evidence>
<dbReference type="Gene3D" id="1.10.287.130">
    <property type="match status" value="1"/>
</dbReference>
<dbReference type="Pfam" id="PF13426">
    <property type="entry name" value="PAS_9"/>
    <property type="match status" value="1"/>
</dbReference>
<dbReference type="SMART" id="SM00387">
    <property type="entry name" value="HATPase_c"/>
    <property type="match status" value="1"/>
</dbReference>
<dbReference type="InterPro" id="IPR000014">
    <property type="entry name" value="PAS"/>
</dbReference>
<evidence type="ECO:0000256" key="9">
    <source>
        <dbReference type="ARBA" id="ARBA00022777"/>
    </source>
</evidence>
<dbReference type="InterPro" id="IPR005467">
    <property type="entry name" value="His_kinase_dom"/>
</dbReference>
<dbReference type="PRINTS" id="PR00344">
    <property type="entry name" value="BCTRLSENSOR"/>
</dbReference>
<evidence type="ECO:0000259" key="17">
    <source>
        <dbReference type="PROSITE" id="PS50112"/>
    </source>
</evidence>
<dbReference type="InterPro" id="IPR035965">
    <property type="entry name" value="PAS-like_dom_sf"/>
</dbReference>
<dbReference type="Pfam" id="PF14827">
    <property type="entry name" value="dCache_3"/>
    <property type="match status" value="1"/>
</dbReference>
<evidence type="ECO:0000256" key="3">
    <source>
        <dbReference type="ARBA" id="ARBA00012438"/>
    </source>
</evidence>
<dbReference type="SUPFAM" id="SSF52172">
    <property type="entry name" value="CheY-like"/>
    <property type="match status" value="1"/>
</dbReference>
<evidence type="ECO:0000259" key="16">
    <source>
        <dbReference type="PROSITE" id="PS50110"/>
    </source>
</evidence>
<organism evidence="18 19">
    <name type="scientific">Candidatus Desulfatifera sulfidica</name>
    <dbReference type="NCBI Taxonomy" id="2841691"/>
    <lineage>
        <taxon>Bacteria</taxon>
        <taxon>Pseudomonadati</taxon>
        <taxon>Thermodesulfobacteriota</taxon>
        <taxon>Desulfobulbia</taxon>
        <taxon>Desulfobulbales</taxon>
        <taxon>Desulfobulbaceae</taxon>
        <taxon>Candidatus Desulfatifera</taxon>
    </lineage>
</organism>
<dbReference type="PROSITE" id="PS50112">
    <property type="entry name" value="PAS"/>
    <property type="match status" value="1"/>
</dbReference>
<dbReference type="Pfam" id="PF02518">
    <property type="entry name" value="HATPase_c"/>
    <property type="match status" value="1"/>
</dbReference>
<dbReference type="Pfam" id="PF00512">
    <property type="entry name" value="HisKA"/>
    <property type="match status" value="1"/>
</dbReference>
<name>A0A8J6NAJ2_9BACT</name>
<sequence>MNIKWKAILITSVAFVTVYLSFIFFFIRFTQTHLEEKIDSTINASRITVHSIMDQNETFYTRRMISLVNSESSNTRREMIEAFRDRDREQLFTLARSFFELLQKENPYISSMGWILPDNHHFLRINNPDKFGDDISQIRPDIVLANREQRQITGYATSRSGFEFRIVQPVSYEGQHLGVVQLGINPELLTQTVINTLHSPAAIVVPNDTAAFMTRPKLSQHQGDTHTIITRDPDFFQTLSENHSLTQDRQKITLNGSTLMLAKEIALTDFTDTPAGHLLLSIDISEEINQRNTQIWTTSLLTLFLALTVLAILYVSFNNLLSTIFRLNDTLKKQSLDLEDQVVERSQQLQEQKDLLTTTIDAIPDIICLKDGKGRWQLANEFTKKLLNLNSDTYIGKDASELAPQAGFMGSVLLRCRTTDLEVLTTGQPSQIDETLHLQDGSNAVFNMLRIPIFNQDGSPRALVTAGRDLTPIHLAKQQEASLAKIIEDSLQEIFLFDKTTFRIVLTNRGARENLGYTSEELKQLTPYDIKPEFDREHFIQLVAPLDQDRLKLNFETVHERKNGSTYPVDIHLQQATYNGQDVYVAMVRDTTQQKELEKKLRQSKKMEAIGTLAGGIAHDFNNILTAILGYAELAQRNLPAGSPATDDIREITRSGLRASKLVKQILAFSRKDTKELVALDPRKTIHEALCMLRSTLPTSIAIQEDIKEDCGLIMADTTGLHQIVINLCTNGVHAMQGQKGTLGITLRSCILKPTDKDPERPVGPYLKLTVSDTGKGMDQVTMKRLYEPYFTTKELGQGTGLGLSVIHGLVADYNGFIETESIPGSGSSFHIYLPLTLESSEKDKNSTAGMKDSVLSDTNETSASHTGRILTVDDESLIVQLHQRFLKDCGYQVTAISDSQQALELIQTVPQDFDLIITDQTMPHLTGLELAHAIHGIRADLPIILCTGHSDLVDQENAQQYGISAYFDKPVDLDALSKEIKKILGV</sequence>
<dbReference type="InterPro" id="IPR036097">
    <property type="entry name" value="HisK_dim/P_sf"/>
</dbReference>
<keyword evidence="8" id="KW-0547">Nucleotide-binding</keyword>
<dbReference type="InterPro" id="IPR001789">
    <property type="entry name" value="Sig_transdc_resp-reg_receiver"/>
</dbReference>
<evidence type="ECO:0000256" key="5">
    <source>
        <dbReference type="ARBA" id="ARBA00022553"/>
    </source>
</evidence>
<dbReference type="GO" id="GO:0005886">
    <property type="term" value="C:plasma membrane"/>
    <property type="evidence" value="ECO:0007669"/>
    <property type="project" value="UniProtKB-SubCell"/>
</dbReference>
<dbReference type="InterPro" id="IPR003594">
    <property type="entry name" value="HATPase_dom"/>
</dbReference>
<feature type="modified residue" description="4-aspartylphosphate" evidence="13">
    <location>
        <position position="920"/>
    </location>
</feature>
<dbReference type="SUPFAM" id="SSF55785">
    <property type="entry name" value="PYP-like sensor domain (PAS domain)"/>
    <property type="match status" value="2"/>
</dbReference>
<dbReference type="InterPro" id="IPR029150">
    <property type="entry name" value="dCache_3"/>
</dbReference>
<dbReference type="Gene3D" id="3.30.565.10">
    <property type="entry name" value="Histidine kinase-like ATPase, C-terminal domain"/>
    <property type="match status" value="1"/>
</dbReference>
<dbReference type="InterPro" id="IPR004358">
    <property type="entry name" value="Sig_transdc_His_kin-like_C"/>
</dbReference>
<evidence type="ECO:0000256" key="12">
    <source>
        <dbReference type="ARBA" id="ARBA00023012"/>
    </source>
</evidence>
<dbReference type="Gene3D" id="3.40.50.2300">
    <property type="match status" value="1"/>
</dbReference>
<comment type="catalytic activity">
    <reaction evidence="1">
        <text>ATP + protein L-histidine = ADP + protein N-phospho-L-histidine.</text>
        <dbReference type="EC" id="2.7.13.3"/>
    </reaction>
</comment>
<dbReference type="GO" id="GO:0000155">
    <property type="term" value="F:phosphorelay sensor kinase activity"/>
    <property type="evidence" value="ECO:0007669"/>
    <property type="project" value="InterPro"/>
</dbReference>
<dbReference type="Pfam" id="PF08448">
    <property type="entry name" value="PAS_4"/>
    <property type="match status" value="1"/>
</dbReference>
<keyword evidence="10" id="KW-0067">ATP-binding</keyword>
<keyword evidence="6" id="KW-0808">Transferase</keyword>
<evidence type="ECO:0000256" key="14">
    <source>
        <dbReference type="SAM" id="Phobius"/>
    </source>
</evidence>
<keyword evidence="4" id="KW-1003">Cell membrane</keyword>
<dbReference type="AlphaFoldDB" id="A0A8J6NAJ2"/>
<comment type="subcellular location">
    <subcellularLocation>
        <location evidence="2">Cell membrane</location>
        <topology evidence="2">Multi-pass membrane protein</topology>
    </subcellularLocation>
</comment>
<dbReference type="Proteomes" id="UP000599024">
    <property type="component" value="Unassembled WGS sequence"/>
</dbReference>
<dbReference type="SUPFAM" id="SSF47384">
    <property type="entry name" value="Homodimeric domain of signal transducing histidine kinase"/>
    <property type="match status" value="1"/>
</dbReference>
<protein>
    <recommendedName>
        <fullName evidence="3">histidine kinase</fullName>
        <ecNumber evidence="3">2.7.13.3</ecNumber>
    </recommendedName>
</protein>
<gene>
    <name evidence="18" type="ORF">H8E79_01910</name>
</gene>
<keyword evidence="14" id="KW-0472">Membrane</keyword>
<dbReference type="InterPro" id="IPR011006">
    <property type="entry name" value="CheY-like_superfamily"/>
</dbReference>
<dbReference type="CDD" id="cd17546">
    <property type="entry name" value="REC_hyHK_CKI1_RcsC-like"/>
    <property type="match status" value="1"/>
</dbReference>
<evidence type="ECO:0000256" key="7">
    <source>
        <dbReference type="ARBA" id="ARBA00022692"/>
    </source>
</evidence>
<dbReference type="SMART" id="SM00448">
    <property type="entry name" value="REC"/>
    <property type="match status" value="1"/>
</dbReference>
<comment type="caution">
    <text evidence="18">The sequence shown here is derived from an EMBL/GenBank/DDBJ whole genome shotgun (WGS) entry which is preliminary data.</text>
</comment>
<feature type="domain" description="Response regulatory" evidence="16">
    <location>
        <begin position="869"/>
        <end position="985"/>
    </location>
</feature>
<dbReference type="SMART" id="SM00091">
    <property type="entry name" value="PAS"/>
    <property type="match status" value="2"/>
</dbReference>
<dbReference type="InterPro" id="IPR013656">
    <property type="entry name" value="PAS_4"/>
</dbReference>
<evidence type="ECO:0000256" key="2">
    <source>
        <dbReference type="ARBA" id="ARBA00004651"/>
    </source>
</evidence>
<keyword evidence="11 14" id="KW-1133">Transmembrane helix</keyword>
<evidence type="ECO:0000259" key="15">
    <source>
        <dbReference type="PROSITE" id="PS50109"/>
    </source>
</evidence>
<dbReference type="GO" id="GO:0005524">
    <property type="term" value="F:ATP binding"/>
    <property type="evidence" value="ECO:0007669"/>
    <property type="project" value="UniProtKB-KW"/>
</dbReference>
<keyword evidence="7 14" id="KW-0812">Transmembrane</keyword>
<dbReference type="NCBIfam" id="TIGR00229">
    <property type="entry name" value="sensory_box"/>
    <property type="match status" value="1"/>
</dbReference>
<proteinExistence type="predicted"/>
<evidence type="ECO:0000313" key="19">
    <source>
        <dbReference type="Proteomes" id="UP000599024"/>
    </source>
</evidence>
<dbReference type="PANTHER" id="PTHR43065">
    <property type="entry name" value="SENSOR HISTIDINE KINASE"/>
    <property type="match status" value="1"/>
</dbReference>
<dbReference type="InterPro" id="IPR029151">
    <property type="entry name" value="Sensor-like_sf"/>
</dbReference>
<dbReference type="Gene3D" id="3.30.450.20">
    <property type="entry name" value="PAS domain"/>
    <property type="match status" value="2"/>
</dbReference>
<feature type="transmembrane region" description="Helical" evidence="14">
    <location>
        <begin position="7"/>
        <end position="27"/>
    </location>
</feature>
<dbReference type="CDD" id="cd00082">
    <property type="entry name" value="HisKA"/>
    <property type="match status" value="1"/>
</dbReference>
<feature type="domain" description="PAS" evidence="17">
    <location>
        <begin position="479"/>
        <end position="562"/>
    </location>
</feature>
<keyword evidence="5 13" id="KW-0597">Phosphoprotein</keyword>
<evidence type="ECO:0000256" key="13">
    <source>
        <dbReference type="PROSITE-ProRule" id="PRU00169"/>
    </source>
</evidence>
<feature type="transmembrane region" description="Helical" evidence="14">
    <location>
        <begin position="295"/>
        <end position="317"/>
    </location>
</feature>